<comment type="caution">
    <text evidence="1">The sequence shown here is derived from an EMBL/GenBank/DDBJ whole genome shotgun (WGS) entry which is preliminary data.</text>
</comment>
<dbReference type="EMBL" id="JBBNAE010000002">
    <property type="protein sequence ID" value="KAK9146179.1"/>
    <property type="molecule type" value="Genomic_DNA"/>
</dbReference>
<evidence type="ECO:0000313" key="2">
    <source>
        <dbReference type="Proteomes" id="UP001417504"/>
    </source>
</evidence>
<evidence type="ECO:0000313" key="1">
    <source>
        <dbReference type="EMBL" id="KAK9146179.1"/>
    </source>
</evidence>
<proteinExistence type="predicted"/>
<name>A0AAP0K6W5_9MAGN</name>
<dbReference type="Proteomes" id="UP001417504">
    <property type="component" value="Unassembled WGS sequence"/>
</dbReference>
<accession>A0AAP0K6W5</accession>
<protein>
    <submittedName>
        <fullName evidence="1">Uncharacterized protein</fullName>
    </submittedName>
</protein>
<dbReference type="AlphaFoldDB" id="A0AAP0K6W5"/>
<reference evidence="1 2" key="1">
    <citation type="submission" date="2024-01" db="EMBL/GenBank/DDBJ databases">
        <title>Genome assemblies of Stephania.</title>
        <authorList>
            <person name="Yang L."/>
        </authorList>
    </citation>
    <scope>NUCLEOTIDE SEQUENCE [LARGE SCALE GENOMIC DNA]</scope>
    <source>
        <strain evidence="1">QJT</strain>
        <tissue evidence="1">Leaf</tissue>
    </source>
</reference>
<gene>
    <name evidence="1" type="ORF">Sjap_006082</name>
</gene>
<sequence length="80" mass="8833">MCTALPPSPCCPSPSNRLLYPTHIYSTSKYLNRLPFNPSQDTPLNSFEPTNDEAIALLMESQTSCEAHACSSYTLRFCSA</sequence>
<keyword evidence="2" id="KW-1185">Reference proteome</keyword>
<organism evidence="1 2">
    <name type="scientific">Stephania japonica</name>
    <dbReference type="NCBI Taxonomy" id="461633"/>
    <lineage>
        <taxon>Eukaryota</taxon>
        <taxon>Viridiplantae</taxon>
        <taxon>Streptophyta</taxon>
        <taxon>Embryophyta</taxon>
        <taxon>Tracheophyta</taxon>
        <taxon>Spermatophyta</taxon>
        <taxon>Magnoliopsida</taxon>
        <taxon>Ranunculales</taxon>
        <taxon>Menispermaceae</taxon>
        <taxon>Menispermoideae</taxon>
        <taxon>Cissampelideae</taxon>
        <taxon>Stephania</taxon>
    </lineage>
</organism>